<sequence length="317" mass="36251">MAYNRLINIEKKMKRDGQFAQEYSRIMKDYVSKGYAKRLERQDIAKESDRIWYLPHFGVESPNQPGMIRLVFDAAARVGDVSLNSALSKGPQHYKPLASILFHFREGAVGVRIGIKEMFHQVLMRPEDRCAQRFLWRDGDDQRDPDVYEMRVITFGAACSPSAAHHVKTVNAKRFMDPDPRAVKAIVYYHYVESEAIGVATRVKEIHAQGGFELCKFSSSSPAVERMLGPCEHAQSIGWGEAEQKILGMRWQPATDDFKFGVQYHKMAPIVLDGTRVPTRRDFLSMVMSTFDPLGFLCCLMVTAKLLLREVWRRKIA</sequence>
<dbReference type="PANTHER" id="PTHR47331:SF1">
    <property type="entry name" value="GAG-LIKE PROTEIN"/>
    <property type="match status" value="1"/>
</dbReference>
<dbReference type="GeneID" id="139354299"/>
<evidence type="ECO:0000313" key="2">
    <source>
        <dbReference type="Proteomes" id="UP001652628"/>
    </source>
</evidence>
<dbReference type="PANTHER" id="PTHR47331">
    <property type="entry name" value="PHD-TYPE DOMAIN-CONTAINING PROTEIN"/>
    <property type="match status" value="1"/>
</dbReference>
<dbReference type="Proteomes" id="UP001652628">
    <property type="component" value="Chromosome 2"/>
</dbReference>
<keyword evidence="1" id="KW-1133">Transmembrane helix</keyword>
<dbReference type="RefSeq" id="XP_070854621.1">
    <property type="nucleotide sequence ID" value="XM_070998520.1"/>
</dbReference>
<dbReference type="Gene3D" id="3.30.70.270">
    <property type="match status" value="1"/>
</dbReference>
<keyword evidence="1" id="KW-0472">Membrane</keyword>
<dbReference type="Gene3D" id="3.10.10.10">
    <property type="entry name" value="HIV Type 1 Reverse Transcriptase, subunit A, domain 1"/>
    <property type="match status" value="1"/>
</dbReference>
<dbReference type="Pfam" id="PF05380">
    <property type="entry name" value="Peptidase_A17"/>
    <property type="match status" value="1"/>
</dbReference>
<proteinExistence type="predicted"/>
<protein>
    <submittedName>
        <fullName evidence="3">Uncharacterized protein</fullName>
    </submittedName>
</protein>
<dbReference type="InterPro" id="IPR008042">
    <property type="entry name" value="Retrotrans_Pao"/>
</dbReference>
<dbReference type="InterPro" id="IPR043128">
    <property type="entry name" value="Rev_trsase/Diguanyl_cyclase"/>
</dbReference>
<dbReference type="InterPro" id="IPR043502">
    <property type="entry name" value="DNA/RNA_pol_sf"/>
</dbReference>
<organism evidence="2 3">
    <name type="scientific">Drosophila suzukii</name>
    <name type="common">Spotted-wing drosophila fruit fly</name>
    <dbReference type="NCBI Taxonomy" id="28584"/>
    <lineage>
        <taxon>Eukaryota</taxon>
        <taxon>Metazoa</taxon>
        <taxon>Ecdysozoa</taxon>
        <taxon>Arthropoda</taxon>
        <taxon>Hexapoda</taxon>
        <taxon>Insecta</taxon>
        <taxon>Pterygota</taxon>
        <taxon>Neoptera</taxon>
        <taxon>Endopterygota</taxon>
        <taxon>Diptera</taxon>
        <taxon>Brachycera</taxon>
        <taxon>Muscomorpha</taxon>
        <taxon>Ephydroidea</taxon>
        <taxon>Drosophilidae</taxon>
        <taxon>Drosophila</taxon>
        <taxon>Sophophora</taxon>
    </lineage>
</organism>
<feature type="transmembrane region" description="Helical" evidence="1">
    <location>
        <begin position="283"/>
        <end position="308"/>
    </location>
</feature>
<evidence type="ECO:0000313" key="3">
    <source>
        <dbReference type="RefSeq" id="XP_070854621.1"/>
    </source>
</evidence>
<keyword evidence="2" id="KW-1185">Reference proteome</keyword>
<reference evidence="2" key="1">
    <citation type="submission" date="2025-05" db="UniProtKB">
        <authorList>
            <consortium name="RefSeq"/>
        </authorList>
    </citation>
    <scope>NUCLEOTIDE SEQUENCE [LARGE SCALE GENOMIC DNA]</scope>
</reference>
<reference evidence="3" key="2">
    <citation type="submission" date="2025-08" db="UniProtKB">
        <authorList>
            <consortium name="RefSeq"/>
        </authorList>
    </citation>
    <scope>IDENTIFICATION</scope>
</reference>
<accession>A0ABM4TXC8</accession>
<gene>
    <name evidence="3" type="primary">LOC139354299</name>
</gene>
<evidence type="ECO:0000256" key="1">
    <source>
        <dbReference type="SAM" id="Phobius"/>
    </source>
</evidence>
<name>A0ABM4TXC8_DROSZ</name>
<dbReference type="SUPFAM" id="SSF56672">
    <property type="entry name" value="DNA/RNA polymerases"/>
    <property type="match status" value="1"/>
</dbReference>
<keyword evidence="1" id="KW-0812">Transmembrane</keyword>